<protein>
    <submittedName>
        <fullName evidence="2">Uncharacterized protein</fullName>
    </submittedName>
</protein>
<keyword evidence="1" id="KW-0175">Coiled coil</keyword>
<evidence type="ECO:0000313" key="3">
    <source>
        <dbReference type="Proteomes" id="UP001470230"/>
    </source>
</evidence>
<name>A0ABR2HJA0_9EUKA</name>
<dbReference type="EMBL" id="JAPFFF010000027">
    <property type="protein sequence ID" value="KAK8848315.1"/>
    <property type="molecule type" value="Genomic_DNA"/>
</dbReference>
<reference evidence="2 3" key="1">
    <citation type="submission" date="2024-04" db="EMBL/GenBank/DDBJ databases">
        <title>Tritrichomonas musculus Genome.</title>
        <authorList>
            <person name="Alves-Ferreira E."/>
            <person name="Grigg M."/>
            <person name="Lorenzi H."/>
            <person name="Galac M."/>
        </authorList>
    </citation>
    <scope>NUCLEOTIDE SEQUENCE [LARGE SCALE GENOMIC DNA]</scope>
    <source>
        <strain evidence="2 3">EAF2021</strain>
    </source>
</reference>
<organism evidence="2 3">
    <name type="scientific">Tritrichomonas musculus</name>
    <dbReference type="NCBI Taxonomy" id="1915356"/>
    <lineage>
        <taxon>Eukaryota</taxon>
        <taxon>Metamonada</taxon>
        <taxon>Parabasalia</taxon>
        <taxon>Tritrichomonadida</taxon>
        <taxon>Tritrichomonadidae</taxon>
        <taxon>Tritrichomonas</taxon>
    </lineage>
</organism>
<evidence type="ECO:0000256" key="1">
    <source>
        <dbReference type="SAM" id="Coils"/>
    </source>
</evidence>
<sequence length="141" mass="16904">MYNLAHIYIYNKSFEKDFDKSLELLIISSRKFHHSLVLLCFVLIKKFGTDMDAIQNQIEKISNKTDNLSSKVFENIRNMQLYNKKIFESLYESCRTKYFYTIFNEMLIYHQNYKILMIDSPKNKNGKKITSLFYEGFGINF</sequence>
<gene>
    <name evidence="2" type="ORF">M9Y10_019376</name>
</gene>
<comment type="caution">
    <text evidence="2">The sequence shown here is derived from an EMBL/GenBank/DDBJ whole genome shotgun (WGS) entry which is preliminary data.</text>
</comment>
<feature type="coiled-coil region" evidence="1">
    <location>
        <begin position="44"/>
        <end position="71"/>
    </location>
</feature>
<evidence type="ECO:0000313" key="2">
    <source>
        <dbReference type="EMBL" id="KAK8848315.1"/>
    </source>
</evidence>
<accession>A0ABR2HJA0</accession>
<proteinExistence type="predicted"/>
<keyword evidence="3" id="KW-1185">Reference proteome</keyword>
<dbReference type="Proteomes" id="UP001470230">
    <property type="component" value="Unassembled WGS sequence"/>
</dbReference>